<dbReference type="AlphaFoldDB" id="A0A2G8S2J9"/>
<keyword evidence="4" id="KW-1185">Reference proteome</keyword>
<dbReference type="InterPro" id="IPR036047">
    <property type="entry name" value="F-box-like_dom_sf"/>
</dbReference>
<evidence type="ECO:0000256" key="1">
    <source>
        <dbReference type="SAM" id="MobiDB-lite"/>
    </source>
</evidence>
<comment type="caution">
    <text evidence="3">The sequence shown here is derived from an EMBL/GenBank/DDBJ whole genome shotgun (WGS) entry which is preliminary data.</text>
</comment>
<feature type="region of interest" description="Disordered" evidence="1">
    <location>
        <begin position="1"/>
        <end position="30"/>
    </location>
</feature>
<dbReference type="Gene3D" id="1.20.1280.50">
    <property type="match status" value="1"/>
</dbReference>
<dbReference type="SUPFAM" id="SSF81383">
    <property type="entry name" value="F-box domain"/>
    <property type="match status" value="1"/>
</dbReference>
<organism evidence="3 4">
    <name type="scientific">Ganoderma sinense ZZ0214-1</name>
    <dbReference type="NCBI Taxonomy" id="1077348"/>
    <lineage>
        <taxon>Eukaryota</taxon>
        <taxon>Fungi</taxon>
        <taxon>Dikarya</taxon>
        <taxon>Basidiomycota</taxon>
        <taxon>Agaricomycotina</taxon>
        <taxon>Agaricomycetes</taxon>
        <taxon>Polyporales</taxon>
        <taxon>Polyporaceae</taxon>
        <taxon>Ganoderma</taxon>
    </lineage>
</organism>
<dbReference type="OrthoDB" id="3219396at2759"/>
<evidence type="ECO:0000259" key="2">
    <source>
        <dbReference type="Pfam" id="PF12937"/>
    </source>
</evidence>
<feature type="region of interest" description="Disordered" evidence="1">
    <location>
        <begin position="575"/>
        <end position="652"/>
    </location>
</feature>
<name>A0A2G8S2J9_9APHY</name>
<evidence type="ECO:0000313" key="4">
    <source>
        <dbReference type="Proteomes" id="UP000230002"/>
    </source>
</evidence>
<proteinExistence type="predicted"/>
<gene>
    <name evidence="3" type="ORF">GSI_09846</name>
</gene>
<feature type="domain" description="F-box" evidence="2">
    <location>
        <begin position="41"/>
        <end position="77"/>
    </location>
</feature>
<feature type="compositionally biased region" description="Acidic residues" evidence="1">
    <location>
        <begin position="585"/>
        <end position="652"/>
    </location>
</feature>
<dbReference type="InterPro" id="IPR001810">
    <property type="entry name" value="F-box_dom"/>
</dbReference>
<reference evidence="3 4" key="1">
    <citation type="journal article" date="2015" name="Sci. Rep.">
        <title>Chromosome-level genome map provides insights into diverse defense mechanisms in the medicinal fungus Ganoderma sinense.</title>
        <authorList>
            <person name="Zhu Y."/>
            <person name="Xu J."/>
            <person name="Sun C."/>
            <person name="Zhou S."/>
            <person name="Xu H."/>
            <person name="Nelson D.R."/>
            <person name="Qian J."/>
            <person name="Song J."/>
            <person name="Luo H."/>
            <person name="Xiang L."/>
            <person name="Li Y."/>
            <person name="Xu Z."/>
            <person name="Ji A."/>
            <person name="Wang L."/>
            <person name="Lu S."/>
            <person name="Hayward A."/>
            <person name="Sun W."/>
            <person name="Li X."/>
            <person name="Schwartz D.C."/>
            <person name="Wang Y."/>
            <person name="Chen S."/>
        </authorList>
    </citation>
    <scope>NUCLEOTIDE SEQUENCE [LARGE SCALE GENOMIC DNA]</scope>
    <source>
        <strain evidence="3 4">ZZ0214-1</strain>
    </source>
</reference>
<dbReference type="Pfam" id="PF12937">
    <property type="entry name" value="F-box-like"/>
    <property type="match status" value="1"/>
</dbReference>
<dbReference type="Proteomes" id="UP000230002">
    <property type="component" value="Unassembled WGS sequence"/>
</dbReference>
<dbReference type="STRING" id="1077348.A0A2G8S2J9"/>
<evidence type="ECO:0000313" key="3">
    <source>
        <dbReference type="EMBL" id="PIL27995.1"/>
    </source>
</evidence>
<accession>A0A2G8S2J9</accession>
<protein>
    <recommendedName>
        <fullName evidence="2">F-box domain-containing protein</fullName>
    </recommendedName>
</protein>
<sequence>MGQRTSGFVDLTNTNSQTISLPNSKQKMPSMSSRVLNDDVILDHILPNLDLKDILAVRQVSDQMRQCSNQPAVWKRILANTGHRLPPLPPTARYSLANLSRFEAERLYTRSVSLPTQWDQDQPRCVRRWEIDAQRKVLEMALLPGGQYLVASVRDRNPTRHSIEVFASDFQYSMGFPFARFTTPTKAFNLRAKYLTFQGQPGIVIAYIRRDYRREKFKSEFDVNRIMPDSDWFSSKVKYECVVLHVPLKSLEHLFNNDVPWDCREYHTRARQQPRPFQVLTEITSRARMSVPVIDEDRNGTPFVAVLKHPDRIVYKNLDGGLGCTMYCEPHPTYDQLPHAIMAFTFLRHQHQFLLVRRAGDDPDVLDPAATAEHLAELAPDEDPSGPYYFAELYNVDALCAPGTSSTRVAAQWTAVHDAGWNFWRHVWITDPSAGLALHADASVHAPRPQGPAKPPPITIFVQAVRSYGLVFNTFFPEPVPAPLHGTGDGQTEEGYGYTFVLSADDAFIETDPLPEGVESLNNVYEHRVLLGATRPVIYTIPREGSRAHSFKIQMLGGVWDEGLLDRPLSVPLLPEETQEGVGPPEDDVDDGDGDVENDDDAEDEDAAMVEGVDDDDGVDEMGGDEDAPQGDGDGGGDGDEPEDGAEDEDGMSDIFEDSSRIRVSHQFDVALEDLGDVSAIAWDETIGRLCIGYAGNSKIAVFDFAGAPVPVDTHA</sequence>
<dbReference type="EMBL" id="AYKW01000030">
    <property type="protein sequence ID" value="PIL27995.1"/>
    <property type="molecule type" value="Genomic_DNA"/>
</dbReference>